<accession>A0ABQ4C1U7</accession>
<dbReference type="EMBL" id="BONC01000017">
    <property type="protein sequence ID" value="GIF56729.1"/>
    <property type="molecule type" value="Genomic_DNA"/>
</dbReference>
<gene>
    <name evidence="1" type="ORF">Air01nite_28240</name>
</gene>
<comment type="caution">
    <text evidence="1">The sequence shown here is derived from an EMBL/GenBank/DDBJ whole genome shotgun (WGS) entry which is preliminary data.</text>
</comment>
<organism evidence="1 2">
    <name type="scientific">Asanoa iriomotensis</name>
    <dbReference type="NCBI Taxonomy" id="234613"/>
    <lineage>
        <taxon>Bacteria</taxon>
        <taxon>Bacillati</taxon>
        <taxon>Actinomycetota</taxon>
        <taxon>Actinomycetes</taxon>
        <taxon>Micromonosporales</taxon>
        <taxon>Micromonosporaceae</taxon>
        <taxon>Asanoa</taxon>
    </lineage>
</organism>
<keyword evidence="2" id="KW-1185">Reference proteome</keyword>
<reference evidence="1 2" key="1">
    <citation type="submission" date="2021-01" db="EMBL/GenBank/DDBJ databases">
        <title>Whole genome shotgun sequence of Asanoa iriomotensis NBRC 100142.</title>
        <authorList>
            <person name="Komaki H."/>
            <person name="Tamura T."/>
        </authorList>
    </citation>
    <scope>NUCLEOTIDE SEQUENCE [LARGE SCALE GENOMIC DNA]</scope>
    <source>
        <strain evidence="1 2">NBRC 100142</strain>
    </source>
</reference>
<protein>
    <submittedName>
        <fullName evidence="1">Uncharacterized protein</fullName>
    </submittedName>
</protein>
<name>A0ABQ4C1U7_9ACTN</name>
<evidence type="ECO:0000313" key="1">
    <source>
        <dbReference type="EMBL" id="GIF56729.1"/>
    </source>
</evidence>
<dbReference type="Proteomes" id="UP000624325">
    <property type="component" value="Unassembled WGS sequence"/>
</dbReference>
<dbReference type="RefSeq" id="WP_203702643.1">
    <property type="nucleotide sequence ID" value="NZ_BAAALU010000004.1"/>
</dbReference>
<sequence>MTALPRGATGFWDAADGPPARTDVRAFRQAVHMAAREVAGRVEGFEPAGVTPNFHLTVIRTVDDRIGVVCHALLPWLAIARPPDGSVEPLTFRSEPALAAALGSVPPFRVFDPVTLATPLARLDLSTLDRGEREEIGRWKPGELVFNWWD</sequence>
<evidence type="ECO:0000313" key="2">
    <source>
        <dbReference type="Proteomes" id="UP000624325"/>
    </source>
</evidence>
<proteinExistence type="predicted"/>